<evidence type="ECO:0000256" key="4">
    <source>
        <dbReference type="ARBA" id="ARBA00023163"/>
    </source>
</evidence>
<dbReference type="SUPFAM" id="SSF57701">
    <property type="entry name" value="Zn2/Cys6 DNA-binding domain"/>
    <property type="match status" value="1"/>
</dbReference>
<evidence type="ECO:0000256" key="3">
    <source>
        <dbReference type="ARBA" id="ARBA00023125"/>
    </source>
</evidence>
<evidence type="ECO:0000313" key="8">
    <source>
        <dbReference type="EMBL" id="KAK3371082.1"/>
    </source>
</evidence>
<dbReference type="CDD" id="cd12148">
    <property type="entry name" value="fungal_TF_MHR"/>
    <property type="match status" value="1"/>
</dbReference>
<reference evidence="8" key="1">
    <citation type="journal article" date="2023" name="Mol. Phylogenet. Evol.">
        <title>Genome-scale phylogeny and comparative genomics of the fungal order Sordariales.</title>
        <authorList>
            <person name="Hensen N."/>
            <person name="Bonometti L."/>
            <person name="Westerberg I."/>
            <person name="Brannstrom I.O."/>
            <person name="Guillou S."/>
            <person name="Cros-Aarteil S."/>
            <person name="Calhoun S."/>
            <person name="Haridas S."/>
            <person name="Kuo A."/>
            <person name="Mondo S."/>
            <person name="Pangilinan J."/>
            <person name="Riley R."/>
            <person name="LaButti K."/>
            <person name="Andreopoulos B."/>
            <person name="Lipzen A."/>
            <person name="Chen C."/>
            <person name="Yan M."/>
            <person name="Daum C."/>
            <person name="Ng V."/>
            <person name="Clum A."/>
            <person name="Steindorff A."/>
            <person name="Ohm R.A."/>
            <person name="Martin F."/>
            <person name="Silar P."/>
            <person name="Natvig D.O."/>
            <person name="Lalanne C."/>
            <person name="Gautier V."/>
            <person name="Ament-Velasquez S.L."/>
            <person name="Kruys A."/>
            <person name="Hutchinson M.I."/>
            <person name="Powell A.J."/>
            <person name="Barry K."/>
            <person name="Miller A.N."/>
            <person name="Grigoriev I.V."/>
            <person name="Debuchy R."/>
            <person name="Gladieux P."/>
            <person name="Hiltunen Thoren M."/>
            <person name="Johannesson H."/>
        </authorList>
    </citation>
    <scope>NUCLEOTIDE SEQUENCE</scope>
    <source>
        <strain evidence="8">CBS 958.72</strain>
    </source>
</reference>
<keyword evidence="9" id="KW-1185">Reference proteome</keyword>
<dbReference type="GO" id="GO:0005634">
    <property type="term" value="C:nucleus"/>
    <property type="evidence" value="ECO:0007669"/>
    <property type="project" value="UniProtKB-SubCell"/>
</dbReference>
<dbReference type="PANTHER" id="PTHR31845">
    <property type="entry name" value="FINGER DOMAIN PROTEIN, PUTATIVE-RELATED"/>
    <property type="match status" value="1"/>
</dbReference>
<feature type="region of interest" description="Disordered" evidence="6">
    <location>
        <begin position="44"/>
        <end position="109"/>
    </location>
</feature>
<keyword evidence="3" id="KW-0238">DNA-binding</keyword>
<evidence type="ECO:0000256" key="6">
    <source>
        <dbReference type="SAM" id="MobiDB-lite"/>
    </source>
</evidence>
<protein>
    <recommendedName>
        <fullName evidence="7">Zn(2)-C6 fungal-type domain-containing protein</fullName>
    </recommendedName>
</protein>
<evidence type="ECO:0000256" key="5">
    <source>
        <dbReference type="ARBA" id="ARBA00023242"/>
    </source>
</evidence>
<reference evidence="8" key="2">
    <citation type="submission" date="2023-06" db="EMBL/GenBank/DDBJ databases">
        <authorList>
            <consortium name="Lawrence Berkeley National Laboratory"/>
            <person name="Haridas S."/>
            <person name="Hensen N."/>
            <person name="Bonometti L."/>
            <person name="Westerberg I."/>
            <person name="Brannstrom I.O."/>
            <person name="Guillou S."/>
            <person name="Cros-Aarteil S."/>
            <person name="Calhoun S."/>
            <person name="Kuo A."/>
            <person name="Mondo S."/>
            <person name="Pangilinan J."/>
            <person name="Riley R."/>
            <person name="Labutti K."/>
            <person name="Andreopoulos B."/>
            <person name="Lipzen A."/>
            <person name="Chen C."/>
            <person name="Yanf M."/>
            <person name="Daum C."/>
            <person name="Ng V."/>
            <person name="Clum A."/>
            <person name="Steindorff A."/>
            <person name="Ohm R."/>
            <person name="Martin F."/>
            <person name="Silar P."/>
            <person name="Natvig D."/>
            <person name="Lalanne C."/>
            <person name="Gautier V."/>
            <person name="Ament-Velasquez S.L."/>
            <person name="Kruys A."/>
            <person name="Hutchinson M.I."/>
            <person name="Powell A.J."/>
            <person name="Barry K."/>
            <person name="Miller A.N."/>
            <person name="Grigoriev I.V."/>
            <person name="Debuchy R."/>
            <person name="Gladieux P."/>
            <person name="Thoren M.H."/>
            <person name="Johannesson H."/>
        </authorList>
    </citation>
    <scope>NUCLEOTIDE SEQUENCE</scope>
    <source>
        <strain evidence="8">CBS 958.72</strain>
    </source>
</reference>
<dbReference type="Proteomes" id="UP001287356">
    <property type="component" value="Unassembled WGS sequence"/>
</dbReference>
<dbReference type="GO" id="GO:0000981">
    <property type="term" value="F:DNA-binding transcription factor activity, RNA polymerase II-specific"/>
    <property type="evidence" value="ECO:0007669"/>
    <property type="project" value="InterPro"/>
</dbReference>
<evidence type="ECO:0000313" key="9">
    <source>
        <dbReference type="Proteomes" id="UP001287356"/>
    </source>
</evidence>
<feature type="compositionally biased region" description="Low complexity" evidence="6">
    <location>
        <begin position="89"/>
        <end position="103"/>
    </location>
</feature>
<proteinExistence type="predicted"/>
<gene>
    <name evidence="8" type="ORF">B0T24DRAFT_305035</name>
</gene>
<keyword evidence="5" id="KW-0539">Nucleus</keyword>
<keyword evidence="4" id="KW-0804">Transcription</keyword>
<dbReference type="InterPro" id="IPR036864">
    <property type="entry name" value="Zn2-C6_fun-type_DNA-bd_sf"/>
</dbReference>
<keyword evidence="2" id="KW-0805">Transcription regulation</keyword>
<dbReference type="AlphaFoldDB" id="A0AAE0N532"/>
<feature type="domain" description="Zn(2)-C6 fungal-type" evidence="7">
    <location>
        <begin position="15"/>
        <end position="46"/>
    </location>
</feature>
<organism evidence="8 9">
    <name type="scientific">Lasiosphaeria ovina</name>
    <dbReference type="NCBI Taxonomy" id="92902"/>
    <lineage>
        <taxon>Eukaryota</taxon>
        <taxon>Fungi</taxon>
        <taxon>Dikarya</taxon>
        <taxon>Ascomycota</taxon>
        <taxon>Pezizomycotina</taxon>
        <taxon>Sordariomycetes</taxon>
        <taxon>Sordariomycetidae</taxon>
        <taxon>Sordariales</taxon>
        <taxon>Lasiosphaeriaceae</taxon>
        <taxon>Lasiosphaeria</taxon>
    </lineage>
</organism>
<comment type="caution">
    <text evidence="8">The sequence shown here is derived from an EMBL/GenBank/DDBJ whole genome shotgun (WGS) entry which is preliminary data.</text>
</comment>
<evidence type="ECO:0000256" key="2">
    <source>
        <dbReference type="ARBA" id="ARBA00023015"/>
    </source>
</evidence>
<evidence type="ECO:0000256" key="1">
    <source>
        <dbReference type="ARBA" id="ARBA00004123"/>
    </source>
</evidence>
<dbReference type="PROSITE" id="PS00463">
    <property type="entry name" value="ZN2_CY6_FUNGAL_1"/>
    <property type="match status" value="1"/>
</dbReference>
<comment type="subcellular location">
    <subcellularLocation>
        <location evidence="1">Nucleus</location>
    </subcellularLocation>
</comment>
<dbReference type="InterPro" id="IPR051089">
    <property type="entry name" value="prtT"/>
</dbReference>
<dbReference type="GO" id="GO:0008270">
    <property type="term" value="F:zinc ion binding"/>
    <property type="evidence" value="ECO:0007669"/>
    <property type="project" value="InterPro"/>
</dbReference>
<sequence>MDGPKTGRSARWGAACAPCAAAKARCLRTQSPALPCDRCRSLEKHCSDQIPRPRKKRQAAISSFDTRTAVPEEGSNNQIGSLRTPGGESSTVHDSSPTSSPDHLANNHSASWIGTEPQAQDTVSREETATALHTPPYDFASSTPARPARPTCTCMATVGKDDLVPVESDETLLSIYRNQLSSRLPFVIIPAGTTARQLQATRPLLMKVIRMVASVRHLRLMRGQSRAVMEHISHAILLRSERSLDLLQGILVFLGSYHYHCMTHAQFNNLTRLAVSLVEEMDLTTCPKSQQRRSQLPLLRAEEPMSRTNDERRALLGVWYMSSNAGLVVNQLAVAKFTKCLDQCLTELEDAGEYKTDQLAVQLVRIQRLTEEICHFHSRGFLMDEQLGGSPEASMTARLEAFRVELDRLRNALPPKLKSDYLLSCYYHSAHLRIFEPLLAGSHLPDAESQSFASLSLSGVLISDVFSRFTAALKAWLDNWLAIPVCSYFYMPQPAYAQLVHAAMMLSRWTRVAGPSAVKLSSAAGTAVSVSQKESTTVPWGPTPALSGVPSCPDLMSLSRPPPASAASSTQVVSAQILNTLRAQVAAQPNLQVDICGILDTMAARFEAAKDEMAAAQGVDWENDTWDLAAEHLKMKKARVEKWRDIMAVGIAAGEGRSPLTTNAYDSSVYEGDRETMMNMSTGRGVNGFEWLASGYDQDDMQWESAMFDEILLDIHPAAVFKSSDDYMPVDAGFVGGLNIEADV</sequence>
<accession>A0AAE0N532</accession>
<name>A0AAE0N532_9PEZI</name>
<dbReference type="EMBL" id="JAULSN010000005">
    <property type="protein sequence ID" value="KAK3371082.1"/>
    <property type="molecule type" value="Genomic_DNA"/>
</dbReference>
<dbReference type="InterPro" id="IPR001138">
    <property type="entry name" value="Zn2Cys6_DnaBD"/>
</dbReference>
<dbReference type="GO" id="GO:0000976">
    <property type="term" value="F:transcription cis-regulatory region binding"/>
    <property type="evidence" value="ECO:0007669"/>
    <property type="project" value="TreeGrafter"/>
</dbReference>
<evidence type="ECO:0000259" key="7">
    <source>
        <dbReference type="PROSITE" id="PS00463"/>
    </source>
</evidence>
<dbReference type="Gene3D" id="4.10.240.10">
    <property type="entry name" value="Zn(2)-C6 fungal-type DNA-binding domain"/>
    <property type="match status" value="1"/>
</dbReference>
<dbReference type="PANTHER" id="PTHR31845:SF10">
    <property type="entry name" value="ZN(II)2CYS6 TRANSCRIPTION FACTOR (EUROFUNG)"/>
    <property type="match status" value="1"/>
</dbReference>